<keyword evidence="3" id="KW-1003">Cell membrane</keyword>
<feature type="transmembrane region" description="Helical" evidence="7">
    <location>
        <begin position="66"/>
        <end position="87"/>
    </location>
</feature>
<gene>
    <name evidence="8" type="ORF">GGQ68_002156</name>
</gene>
<reference evidence="8 9" key="1">
    <citation type="submission" date="2020-08" db="EMBL/GenBank/DDBJ databases">
        <title>Genomic Encyclopedia of Type Strains, Phase IV (KMG-IV): sequencing the most valuable type-strain genomes for metagenomic binning, comparative biology and taxonomic classification.</title>
        <authorList>
            <person name="Goeker M."/>
        </authorList>
    </citation>
    <scope>NUCLEOTIDE SEQUENCE [LARGE SCALE GENOMIC DNA]</scope>
    <source>
        <strain evidence="8 9">DSM 102235</strain>
    </source>
</reference>
<feature type="transmembrane region" description="Helical" evidence="7">
    <location>
        <begin position="149"/>
        <end position="169"/>
    </location>
</feature>
<feature type="transmembrane region" description="Helical" evidence="7">
    <location>
        <begin position="6"/>
        <end position="24"/>
    </location>
</feature>
<evidence type="ECO:0000256" key="6">
    <source>
        <dbReference type="ARBA" id="ARBA00023136"/>
    </source>
</evidence>
<feature type="transmembrane region" description="Helical" evidence="7">
    <location>
        <begin position="107"/>
        <end position="129"/>
    </location>
</feature>
<comment type="caution">
    <text evidence="8">The sequence shown here is derived from an EMBL/GenBank/DDBJ whole genome shotgun (WGS) entry which is preliminary data.</text>
</comment>
<keyword evidence="4 7" id="KW-0812">Transmembrane</keyword>
<keyword evidence="6 7" id="KW-0472">Membrane</keyword>
<name>A0A7W6DMK3_9RHOB</name>
<protein>
    <submittedName>
        <fullName evidence="8">Threonine/homoserine/homoserine lactone efflux protein</fullName>
    </submittedName>
</protein>
<dbReference type="EMBL" id="JACIEJ010000004">
    <property type="protein sequence ID" value="MBB3985823.1"/>
    <property type="molecule type" value="Genomic_DNA"/>
</dbReference>
<dbReference type="PANTHER" id="PTHR30086">
    <property type="entry name" value="ARGININE EXPORTER PROTEIN ARGO"/>
    <property type="match status" value="1"/>
</dbReference>
<evidence type="ECO:0000313" key="8">
    <source>
        <dbReference type="EMBL" id="MBB3985823.1"/>
    </source>
</evidence>
<keyword evidence="9" id="KW-1185">Reference proteome</keyword>
<dbReference type="AlphaFoldDB" id="A0A7W6DMK3"/>
<proteinExistence type="inferred from homology"/>
<evidence type="ECO:0000256" key="1">
    <source>
        <dbReference type="ARBA" id="ARBA00004651"/>
    </source>
</evidence>
<evidence type="ECO:0000313" key="9">
    <source>
        <dbReference type="Proteomes" id="UP000541426"/>
    </source>
</evidence>
<dbReference type="PANTHER" id="PTHR30086:SF14">
    <property type="entry name" value="HOMOSERINE_HOMOSERINE LACTONE EFFLUX PROTEIN"/>
    <property type="match status" value="1"/>
</dbReference>
<organism evidence="8 9">
    <name type="scientific">Sagittula marina</name>
    <dbReference type="NCBI Taxonomy" id="943940"/>
    <lineage>
        <taxon>Bacteria</taxon>
        <taxon>Pseudomonadati</taxon>
        <taxon>Pseudomonadota</taxon>
        <taxon>Alphaproteobacteria</taxon>
        <taxon>Rhodobacterales</taxon>
        <taxon>Roseobacteraceae</taxon>
        <taxon>Sagittula</taxon>
    </lineage>
</organism>
<evidence type="ECO:0000256" key="7">
    <source>
        <dbReference type="SAM" id="Phobius"/>
    </source>
</evidence>
<sequence>MDPAFLLTSMIVVLAPGTGVLYTLAIGLSQGARASVIAAAGCTLGILPAMLAAIFGLAALLKTSAMAFDVFKILGALYLLWMAWSVLREKGALEIAPEGGAQPMPRVALAGFALNILNPKLAIFFLAFLPQFVPAGTAAPVARMLGHSVVFMAMTLVVFVGYGVLAAQVRHYVASRPAVMAWLKRGFAGAFVLLAARLALTRA</sequence>
<dbReference type="InterPro" id="IPR001123">
    <property type="entry name" value="LeuE-type"/>
</dbReference>
<evidence type="ECO:0000256" key="2">
    <source>
        <dbReference type="ARBA" id="ARBA00007928"/>
    </source>
</evidence>
<comment type="similarity">
    <text evidence="2">Belongs to the Rht family.</text>
</comment>
<dbReference type="PIRSF" id="PIRSF006324">
    <property type="entry name" value="LeuE"/>
    <property type="match status" value="1"/>
</dbReference>
<dbReference type="GO" id="GO:0042970">
    <property type="term" value="F:homoserine transmembrane transporter activity"/>
    <property type="evidence" value="ECO:0007669"/>
    <property type="project" value="TreeGrafter"/>
</dbReference>
<dbReference type="GO" id="GO:0005886">
    <property type="term" value="C:plasma membrane"/>
    <property type="evidence" value="ECO:0007669"/>
    <property type="project" value="UniProtKB-SubCell"/>
</dbReference>
<keyword evidence="5 7" id="KW-1133">Transmembrane helix</keyword>
<feature type="transmembrane region" description="Helical" evidence="7">
    <location>
        <begin position="36"/>
        <end position="60"/>
    </location>
</feature>
<evidence type="ECO:0000256" key="3">
    <source>
        <dbReference type="ARBA" id="ARBA00022475"/>
    </source>
</evidence>
<evidence type="ECO:0000256" key="4">
    <source>
        <dbReference type="ARBA" id="ARBA00022692"/>
    </source>
</evidence>
<evidence type="ECO:0000256" key="5">
    <source>
        <dbReference type="ARBA" id="ARBA00022989"/>
    </source>
</evidence>
<dbReference type="Proteomes" id="UP000541426">
    <property type="component" value="Unassembled WGS sequence"/>
</dbReference>
<accession>A0A7W6DMK3</accession>
<dbReference type="RefSeq" id="WP_183965698.1">
    <property type="nucleotide sequence ID" value="NZ_BAABBZ010000018.1"/>
</dbReference>
<dbReference type="Pfam" id="PF01810">
    <property type="entry name" value="LysE"/>
    <property type="match status" value="1"/>
</dbReference>
<comment type="subcellular location">
    <subcellularLocation>
        <location evidence="1">Cell membrane</location>
        <topology evidence="1">Multi-pass membrane protein</topology>
    </subcellularLocation>
</comment>
<feature type="transmembrane region" description="Helical" evidence="7">
    <location>
        <begin position="181"/>
        <end position="200"/>
    </location>
</feature>